<feature type="non-terminal residue" evidence="2">
    <location>
        <position position="1"/>
    </location>
</feature>
<dbReference type="InterPro" id="IPR036291">
    <property type="entry name" value="NAD(P)-bd_dom_sf"/>
</dbReference>
<sequence>FNSKLHSYDICGLMARHLVAKAEVEKYMRDINLPLTCLILPVFYEEVCELFVSRAADSQRYDIDIPMGSTSLDMISVEDIAQIVLTVLRRRDVYLYK</sequence>
<evidence type="ECO:0000259" key="1">
    <source>
        <dbReference type="Pfam" id="PF05368"/>
    </source>
</evidence>
<dbReference type="SUPFAM" id="SSF51735">
    <property type="entry name" value="NAD(P)-binding Rossmann-fold domains"/>
    <property type="match status" value="1"/>
</dbReference>
<evidence type="ECO:0000313" key="2">
    <source>
        <dbReference type="EMBL" id="CEK97169.1"/>
    </source>
</evidence>
<organism evidence="2">
    <name type="scientific">Arion vulgaris</name>
    <dbReference type="NCBI Taxonomy" id="1028688"/>
    <lineage>
        <taxon>Eukaryota</taxon>
        <taxon>Metazoa</taxon>
        <taxon>Spiralia</taxon>
        <taxon>Lophotrochozoa</taxon>
        <taxon>Mollusca</taxon>
        <taxon>Gastropoda</taxon>
        <taxon>Heterobranchia</taxon>
        <taxon>Euthyneura</taxon>
        <taxon>Panpulmonata</taxon>
        <taxon>Eupulmonata</taxon>
        <taxon>Stylommatophora</taxon>
        <taxon>Helicina</taxon>
        <taxon>Arionoidea</taxon>
        <taxon>Arionidae</taxon>
        <taxon>Arion</taxon>
    </lineage>
</organism>
<feature type="domain" description="NmrA-like" evidence="1">
    <location>
        <begin position="16"/>
        <end position="91"/>
    </location>
</feature>
<name>A0A0B7BVC9_9EUPU</name>
<reference evidence="2" key="1">
    <citation type="submission" date="2014-12" db="EMBL/GenBank/DDBJ databases">
        <title>Insight into the proteome of Arion vulgaris.</title>
        <authorList>
            <person name="Aradska J."/>
            <person name="Bulat T."/>
            <person name="Smidak R."/>
            <person name="Sarate P."/>
            <person name="Gangsoo J."/>
            <person name="Sialana F."/>
            <person name="Bilban M."/>
            <person name="Lubec G."/>
        </authorList>
    </citation>
    <scope>NUCLEOTIDE SEQUENCE</scope>
    <source>
        <tissue evidence="2">Skin</tissue>
    </source>
</reference>
<dbReference type="InterPro" id="IPR008030">
    <property type="entry name" value="NmrA-like"/>
</dbReference>
<accession>A0A0B7BVC9</accession>
<proteinExistence type="predicted"/>
<dbReference type="Gene3D" id="3.40.50.720">
    <property type="entry name" value="NAD(P)-binding Rossmann-like Domain"/>
    <property type="match status" value="1"/>
</dbReference>
<feature type="non-terminal residue" evidence="2">
    <location>
        <position position="97"/>
    </location>
</feature>
<protein>
    <recommendedName>
        <fullName evidence="1">NmrA-like domain-containing protein</fullName>
    </recommendedName>
</protein>
<dbReference type="Gene3D" id="3.90.25.10">
    <property type="entry name" value="UDP-galactose 4-epimerase, domain 1"/>
    <property type="match status" value="1"/>
</dbReference>
<dbReference type="AlphaFoldDB" id="A0A0B7BVC9"/>
<dbReference type="Pfam" id="PF05368">
    <property type="entry name" value="NmrA"/>
    <property type="match status" value="1"/>
</dbReference>
<dbReference type="EMBL" id="HACG01050304">
    <property type="protein sequence ID" value="CEK97169.1"/>
    <property type="molecule type" value="Transcribed_RNA"/>
</dbReference>
<gene>
    <name evidence="2" type="primary">ORF214908</name>
</gene>